<dbReference type="FunFam" id="3.40.1810.10:FF:000003">
    <property type="entry name" value="MADS-box transcription factor MADS-MC"/>
    <property type="match status" value="1"/>
</dbReference>
<dbReference type="GO" id="GO:0003700">
    <property type="term" value="F:DNA-binding transcription factor activity"/>
    <property type="evidence" value="ECO:0007669"/>
    <property type="project" value="InterPro"/>
</dbReference>
<organism evidence="8 9">
    <name type="scientific">Vigna mungo</name>
    <name type="common">Black gram</name>
    <name type="synonym">Phaseolus mungo</name>
    <dbReference type="NCBI Taxonomy" id="3915"/>
    <lineage>
        <taxon>Eukaryota</taxon>
        <taxon>Viridiplantae</taxon>
        <taxon>Streptophyta</taxon>
        <taxon>Embryophyta</taxon>
        <taxon>Tracheophyta</taxon>
        <taxon>Spermatophyta</taxon>
        <taxon>Magnoliopsida</taxon>
        <taxon>eudicotyledons</taxon>
        <taxon>Gunneridae</taxon>
        <taxon>Pentapetalae</taxon>
        <taxon>rosids</taxon>
        <taxon>fabids</taxon>
        <taxon>Fabales</taxon>
        <taxon>Fabaceae</taxon>
        <taxon>Papilionoideae</taxon>
        <taxon>50 kb inversion clade</taxon>
        <taxon>NPAAA clade</taxon>
        <taxon>indigoferoid/millettioid clade</taxon>
        <taxon>Phaseoleae</taxon>
        <taxon>Vigna</taxon>
    </lineage>
</organism>
<dbReference type="SUPFAM" id="SSF55455">
    <property type="entry name" value="SRF-like"/>
    <property type="match status" value="1"/>
</dbReference>
<protein>
    <recommendedName>
        <fullName evidence="7">MADS-box domain-containing protein</fullName>
    </recommendedName>
</protein>
<dbReference type="PROSITE" id="PS50066">
    <property type="entry name" value="MADS_BOX_2"/>
    <property type="match status" value="1"/>
</dbReference>
<dbReference type="PROSITE" id="PS00350">
    <property type="entry name" value="MADS_BOX_1"/>
    <property type="match status" value="1"/>
</dbReference>
<comment type="subcellular location">
    <subcellularLocation>
        <location evidence="1">Nucleus</location>
    </subcellularLocation>
</comment>
<dbReference type="CDD" id="cd00265">
    <property type="entry name" value="MADS_MEF2_like"/>
    <property type="match status" value="1"/>
</dbReference>
<evidence type="ECO:0000256" key="6">
    <source>
        <dbReference type="SAM" id="MobiDB-lite"/>
    </source>
</evidence>
<feature type="domain" description="MADS-box" evidence="7">
    <location>
        <begin position="1"/>
        <end position="61"/>
    </location>
</feature>
<evidence type="ECO:0000256" key="3">
    <source>
        <dbReference type="ARBA" id="ARBA00023125"/>
    </source>
</evidence>
<dbReference type="GO" id="GO:0005634">
    <property type="term" value="C:nucleus"/>
    <property type="evidence" value="ECO:0007669"/>
    <property type="project" value="UniProtKB-SubCell"/>
</dbReference>
<dbReference type="GO" id="GO:0000977">
    <property type="term" value="F:RNA polymerase II transcription regulatory region sequence-specific DNA binding"/>
    <property type="evidence" value="ECO:0007669"/>
    <property type="project" value="InterPro"/>
</dbReference>
<dbReference type="PANTHER" id="PTHR48019">
    <property type="entry name" value="SERUM RESPONSE FACTOR HOMOLOG"/>
    <property type="match status" value="1"/>
</dbReference>
<proteinExistence type="predicted"/>
<dbReference type="AlphaFoldDB" id="A0AAQ3NTA8"/>
<dbReference type="InterPro" id="IPR036879">
    <property type="entry name" value="TF_MADSbox_sf"/>
</dbReference>
<dbReference type="InterPro" id="IPR033896">
    <property type="entry name" value="MEF2-like_N"/>
</dbReference>
<dbReference type="GO" id="GO:0046983">
    <property type="term" value="F:protein dimerization activity"/>
    <property type="evidence" value="ECO:0007669"/>
    <property type="project" value="InterPro"/>
</dbReference>
<dbReference type="InterPro" id="IPR002487">
    <property type="entry name" value="TF_Kbox"/>
</dbReference>
<evidence type="ECO:0000313" key="9">
    <source>
        <dbReference type="Proteomes" id="UP001374535"/>
    </source>
</evidence>
<dbReference type="Pfam" id="PF01486">
    <property type="entry name" value="K-box"/>
    <property type="match status" value="1"/>
</dbReference>
<evidence type="ECO:0000259" key="7">
    <source>
        <dbReference type="PROSITE" id="PS50066"/>
    </source>
</evidence>
<dbReference type="InterPro" id="IPR050142">
    <property type="entry name" value="MADS-box/MEF2_TF"/>
</dbReference>
<dbReference type="Pfam" id="PF00319">
    <property type="entry name" value="SRF-TF"/>
    <property type="match status" value="1"/>
</dbReference>
<keyword evidence="3" id="KW-0238">DNA-binding</keyword>
<dbReference type="Gene3D" id="3.40.1810.10">
    <property type="entry name" value="Transcription factor, MADS-box"/>
    <property type="match status" value="1"/>
</dbReference>
<keyword evidence="4" id="KW-0804">Transcription</keyword>
<dbReference type="GO" id="GO:0045944">
    <property type="term" value="P:positive regulation of transcription by RNA polymerase II"/>
    <property type="evidence" value="ECO:0007669"/>
    <property type="project" value="InterPro"/>
</dbReference>
<reference evidence="8 9" key="1">
    <citation type="journal article" date="2023" name="Life. Sci Alliance">
        <title>Evolutionary insights into 3D genome organization and epigenetic landscape of Vigna mungo.</title>
        <authorList>
            <person name="Junaid A."/>
            <person name="Singh B."/>
            <person name="Bhatia S."/>
        </authorList>
    </citation>
    <scope>NUCLEOTIDE SEQUENCE [LARGE SCALE GENOMIC DNA]</scope>
    <source>
        <strain evidence="8">Urdbean</strain>
    </source>
</reference>
<evidence type="ECO:0000256" key="2">
    <source>
        <dbReference type="ARBA" id="ARBA00023015"/>
    </source>
</evidence>
<sequence>MGRGRVVLERIENKINRQVTFSKRRSGLLKKAFELSVLCDAEVALIVFSSRGKLFQYSSTEHFQGEELEPLSFKELQSLEKQLDITLALTRQQQTKKLMARADELREKNFNFRELQGHWQSTLASTARRLASLQPIIVKQACLWNELVKREWMGLGSALCTTNANQYHTNKTPPHTNSENKNTGEENGGRRRDGSQNDVGEGRALDREKTEVEGEMDLKMMLGEVTLVKNQNRELGESCWCKVRKYWLSLKVKNQNRETEYGLKCFVGKVVVDG</sequence>
<name>A0AAQ3NTA8_VIGMU</name>
<feature type="compositionally biased region" description="Basic and acidic residues" evidence="6">
    <location>
        <begin position="182"/>
        <end position="211"/>
    </location>
</feature>
<accession>A0AAQ3NTA8</accession>
<evidence type="ECO:0000256" key="4">
    <source>
        <dbReference type="ARBA" id="ARBA00023163"/>
    </source>
</evidence>
<dbReference type="Proteomes" id="UP001374535">
    <property type="component" value="Chromosome 4"/>
</dbReference>
<dbReference type="PRINTS" id="PR00404">
    <property type="entry name" value="MADSDOMAIN"/>
</dbReference>
<keyword evidence="5" id="KW-0539">Nucleus</keyword>
<dbReference type="SMART" id="SM00432">
    <property type="entry name" value="MADS"/>
    <property type="match status" value="1"/>
</dbReference>
<feature type="region of interest" description="Disordered" evidence="6">
    <location>
        <begin position="166"/>
        <end position="211"/>
    </location>
</feature>
<keyword evidence="2" id="KW-0805">Transcription regulation</keyword>
<evidence type="ECO:0000256" key="1">
    <source>
        <dbReference type="ARBA" id="ARBA00004123"/>
    </source>
</evidence>
<keyword evidence="9" id="KW-1185">Reference proteome</keyword>
<gene>
    <name evidence="8" type="ORF">V8G54_012991</name>
</gene>
<dbReference type="InterPro" id="IPR002100">
    <property type="entry name" value="TF_MADSbox"/>
</dbReference>
<evidence type="ECO:0000256" key="5">
    <source>
        <dbReference type="ARBA" id="ARBA00023242"/>
    </source>
</evidence>
<dbReference type="EMBL" id="CP144697">
    <property type="protein sequence ID" value="WVZ15425.1"/>
    <property type="molecule type" value="Genomic_DNA"/>
</dbReference>
<feature type="compositionally biased region" description="Polar residues" evidence="6">
    <location>
        <begin position="166"/>
        <end position="181"/>
    </location>
</feature>
<evidence type="ECO:0000313" key="8">
    <source>
        <dbReference type="EMBL" id="WVZ15425.1"/>
    </source>
</evidence>